<evidence type="ECO:0000256" key="9">
    <source>
        <dbReference type="ARBA" id="ARBA00038345"/>
    </source>
</evidence>
<evidence type="ECO:0000256" key="8">
    <source>
        <dbReference type="ARBA" id="ARBA00022840"/>
    </source>
</evidence>
<dbReference type="SUPFAM" id="SSF56059">
    <property type="entry name" value="Glutathione synthetase ATP-binding domain-like"/>
    <property type="match status" value="1"/>
</dbReference>
<evidence type="ECO:0000256" key="6">
    <source>
        <dbReference type="ARBA" id="ARBA00022741"/>
    </source>
</evidence>
<dbReference type="PROSITE" id="PS50975">
    <property type="entry name" value="ATP_GRASP"/>
    <property type="match status" value="1"/>
</dbReference>
<dbReference type="OrthoDB" id="9807240at2"/>
<dbReference type="SMART" id="SM01209">
    <property type="entry name" value="GARS_A"/>
    <property type="match status" value="1"/>
</dbReference>
<comment type="similarity">
    <text evidence="9 12">Belongs to the GARS family.</text>
</comment>
<name>A0A3N0C4B6_9MICC</name>
<feature type="domain" description="ATP-grasp" evidence="14">
    <location>
        <begin position="107"/>
        <end position="307"/>
    </location>
</feature>
<dbReference type="GO" id="GO:0004637">
    <property type="term" value="F:phosphoribosylamine-glycine ligase activity"/>
    <property type="evidence" value="ECO:0007669"/>
    <property type="project" value="UniProtKB-UniRule"/>
</dbReference>
<comment type="catalytic activity">
    <reaction evidence="12">
        <text>5-phospho-beta-D-ribosylamine + glycine + ATP = N(1)-(5-phospho-beta-D-ribosyl)glycinamide + ADP + phosphate + H(+)</text>
        <dbReference type="Rhea" id="RHEA:17453"/>
        <dbReference type="ChEBI" id="CHEBI:15378"/>
        <dbReference type="ChEBI" id="CHEBI:30616"/>
        <dbReference type="ChEBI" id="CHEBI:43474"/>
        <dbReference type="ChEBI" id="CHEBI:57305"/>
        <dbReference type="ChEBI" id="CHEBI:58681"/>
        <dbReference type="ChEBI" id="CHEBI:143788"/>
        <dbReference type="ChEBI" id="CHEBI:456216"/>
        <dbReference type="EC" id="6.3.4.13"/>
    </reaction>
</comment>
<dbReference type="Gene3D" id="3.30.470.20">
    <property type="entry name" value="ATP-grasp fold, B domain"/>
    <property type="match status" value="1"/>
</dbReference>
<dbReference type="InterPro" id="IPR011761">
    <property type="entry name" value="ATP-grasp"/>
</dbReference>
<comment type="pathway">
    <text evidence="3 12">Purine metabolism; IMP biosynthesis via de novo pathway; N(1)-(5-phospho-D-ribosyl)glycinamide from 5-phospho-alpha-D-ribose 1-diphosphate: step 2/2.</text>
</comment>
<evidence type="ECO:0000259" key="14">
    <source>
        <dbReference type="PROSITE" id="PS50975"/>
    </source>
</evidence>
<dbReference type="UniPathway" id="UPA00074">
    <property type="reaction ID" value="UER00125"/>
</dbReference>
<evidence type="ECO:0000256" key="2">
    <source>
        <dbReference type="ARBA" id="ARBA00001946"/>
    </source>
</evidence>
<dbReference type="InterPro" id="IPR013815">
    <property type="entry name" value="ATP_grasp_subdomain_1"/>
</dbReference>
<dbReference type="InterPro" id="IPR000115">
    <property type="entry name" value="PRibGlycinamide_synth"/>
</dbReference>
<evidence type="ECO:0000313" key="15">
    <source>
        <dbReference type="EMBL" id="RNL57494.1"/>
    </source>
</evidence>
<evidence type="ECO:0000256" key="11">
    <source>
        <dbReference type="ARBA" id="ARBA00042864"/>
    </source>
</evidence>
<dbReference type="PROSITE" id="PS00184">
    <property type="entry name" value="GARS"/>
    <property type="match status" value="1"/>
</dbReference>
<dbReference type="SUPFAM" id="SSF51246">
    <property type="entry name" value="Rudiment single hybrid motif"/>
    <property type="match status" value="1"/>
</dbReference>
<dbReference type="Pfam" id="PF01071">
    <property type="entry name" value="GARS_A"/>
    <property type="match status" value="1"/>
</dbReference>
<keyword evidence="7 12" id="KW-0658">Purine biosynthesis</keyword>
<dbReference type="AlphaFoldDB" id="A0A3N0C4B6"/>
<dbReference type="InterPro" id="IPR020562">
    <property type="entry name" value="PRibGlycinamide_synth_N"/>
</dbReference>
<organism evidence="15 16">
    <name type="scientific">Arthrobacter oryzae</name>
    <dbReference type="NCBI Taxonomy" id="409290"/>
    <lineage>
        <taxon>Bacteria</taxon>
        <taxon>Bacillati</taxon>
        <taxon>Actinomycetota</taxon>
        <taxon>Actinomycetes</taxon>
        <taxon>Micrococcales</taxon>
        <taxon>Micrococcaceae</taxon>
        <taxon>Arthrobacter</taxon>
    </lineage>
</organism>
<keyword evidence="6 13" id="KW-0547">Nucleotide-binding</keyword>
<keyword evidence="16" id="KW-1185">Reference proteome</keyword>
<dbReference type="InterPro" id="IPR020560">
    <property type="entry name" value="PRibGlycinamide_synth_C-dom"/>
</dbReference>
<dbReference type="InterPro" id="IPR011054">
    <property type="entry name" value="Rudment_hybrid_motif"/>
</dbReference>
<dbReference type="Gene3D" id="3.30.1490.20">
    <property type="entry name" value="ATP-grasp fold, A domain"/>
    <property type="match status" value="1"/>
</dbReference>
<gene>
    <name evidence="12 15" type="primary">purD</name>
    <name evidence="15" type="ORF">D7003_06820</name>
</gene>
<dbReference type="HAMAP" id="MF_00138">
    <property type="entry name" value="GARS"/>
    <property type="match status" value="1"/>
</dbReference>
<evidence type="ECO:0000256" key="7">
    <source>
        <dbReference type="ARBA" id="ARBA00022755"/>
    </source>
</evidence>
<dbReference type="InterPro" id="IPR020561">
    <property type="entry name" value="PRibGlycinamid_synth_ATP-grasp"/>
</dbReference>
<evidence type="ECO:0000256" key="5">
    <source>
        <dbReference type="ARBA" id="ARBA00022598"/>
    </source>
</evidence>
<dbReference type="GO" id="GO:0009113">
    <property type="term" value="P:purine nucleobase biosynthetic process"/>
    <property type="evidence" value="ECO:0007669"/>
    <property type="project" value="InterPro"/>
</dbReference>
<comment type="cofactor">
    <cofactor evidence="2">
        <name>Mg(2+)</name>
        <dbReference type="ChEBI" id="CHEBI:18420"/>
    </cofactor>
</comment>
<comment type="cofactor">
    <cofactor evidence="1">
        <name>Mn(2+)</name>
        <dbReference type="ChEBI" id="CHEBI:29035"/>
    </cofactor>
</comment>
<dbReference type="InterPro" id="IPR037123">
    <property type="entry name" value="PRibGlycinamide_synth_C_sf"/>
</dbReference>
<dbReference type="GO" id="GO:0005524">
    <property type="term" value="F:ATP binding"/>
    <property type="evidence" value="ECO:0007669"/>
    <property type="project" value="UniProtKB-UniRule"/>
</dbReference>
<reference evidence="15 16" key="1">
    <citation type="submission" date="2018-10" db="EMBL/GenBank/DDBJ databases">
        <title>Genome sequencing of Arthrobacter oryzae TNB02.</title>
        <authorList>
            <person name="Cho Y.-J."/>
            <person name="Cho A."/>
            <person name="Kim O.-S."/>
        </authorList>
    </citation>
    <scope>NUCLEOTIDE SEQUENCE [LARGE SCALE GENOMIC DNA]</scope>
    <source>
        <strain evidence="15 16">TNB02</strain>
    </source>
</reference>
<proteinExistence type="inferred from homology"/>
<dbReference type="PANTHER" id="PTHR43472">
    <property type="entry name" value="PHOSPHORIBOSYLAMINE--GLYCINE LIGASE"/>
    <property type="match status" value="1"/>
</dbReference>
<dbReference type="Pfam" id="PF02843">
    <property type="entry name" value="GARS_C"/>
    <property type="match status" value="1"/>
</dbReference>
<dbReference type="EMBL" id="RBED01000074">
    <property type="protein sequence ID" value="RNL57494.1"/>
    <property type="molecule type" value="Genomic_DNA"/>
</dbReference>
<accession>A0A3N0C4B6</accession>
<evidence type="ECO:0000256" key="3">
    <source>
        <dbReference type="ARBA" id="ARBA00005174"/>
    </source>
</evidence>
<evidence type="ECO:0000256" key="10">
    <source>
        <dbReference type="ARBA" id="ARBA00042242"/>
    </source>
</evidence>
<dbReference type="Gene3D" id="3.40.50.20">
    <property type="match status" value="1"/>
</dbReference>
<evidence type="ECO:0000256" key="12">
    <source>
        <dbReference type="HAMAP-Rule" id="MF_00138"/>
    </source>
</evidence>
<dbReference type="InterPro" id="IPR016185">
    <property type="entry name" value="PreATP-grasp_dom_sf"/>
</dbReference>
<dbReference type="InterPro" id="IPR020559">
    <property type="entry name" value="PRibGlycinamide_synth_CS"/>
</dbReference>
<keyword evidence="8 13" id="KW-0067">ATP-binding</keyword>
<sequence>MKVLVIGPGGREHAIVRSLLADPNVSAVHAAPGNAGISQLVPVHAIDASDPDAVAALAARLAVDLVVVGPEAPLAAGVSDAVRAAGIPVFGPSKAAAQLEASKAFAKEVMAEAGVPTAMARVASNADEAADALDTFGAPYVVKDDGLAAGKGVVVTKDRDEALAHAQTCFDAGGTVVIEEFLDGPEVSVFVLCDGVNTVALSPAQDFKRIFDNDEGPNTGGMGAYTPLEWVPEGLVQEVIDRVAQPTIAQMAHRGTPFVGVLFVGLALTSRGTRVIEFNVRFGDPETQAVLARLKTPLGGLLLAAAKGELDTAEPLRWSPDTAVAVVVAAENYPGTPRTGDRIRGLKKAEALQDVHVIHAGTGLDDDGKVISAGGRVLAVVALGSDLVEARERAYDGVELVQLDGGQFRTDIGRKAARGEIKVTAPGTAHATKAKA</sequence>
<dbReference type="NCBIfam" id="TIGR00877">
    <property type="entry name" value="purD"/>
    <property type="match status" value="1"/>
</dbReference>
<dbReference type="GO" id="GO:0006189">
    <property type="term" value="P:'de novo' IMP biosynthetic process"/>
    <property type="evidence" value="ECO:0007669"/>
    <property type="project" value="UniProtKB-UniRule"/>
</dbReference>
<dbReference type="SMART" id="SM01210">
    <property type="entry name" value="GARS_C"/>
    <property type="match status" value="1"/>
</dbReference>
<dbReference type="GO" id="GO:0046872">
    <property type="term" value="F:metal ion binding"/>
    <property type="evidence" value="ECO:0007669"/>
    <property type="project" value="InterPro"/>
</dbReference>
<dbReference type="PANTHER" id="PTHR43472:SF1">
    <property type="entry name" value="PHOSPHORIBOSYLAMINE--GLYCINE LIGASE, CHLOROPLASTIC"/>
    <property type="match status" value="1"/>
</dbReference>
<evidence type="ECO:0000256" key="4">
    <source>
        <dbReference type="ARBA" id="ARBA00013255"/>
    </source>
</evidence>
<evidence type="ECO:0000313" key="16">
    <source>
        <dbReference type="Proteomes" id="UP000273807"/>
    </source>
</evidence>
<protein>
    <recommendedName>
        <fullName evidence="4 12">Phosphoribosylamine--glycine ligase</fullName>
        <ecNumber evidence="4 12">6.3.4.13</ecNumber>
    </recommendedName>
    <alternativeName>
        <fullName evidence="12">GARS</fullName>
    </alternativeName>
    <alternativeName>
        <fullName evidence="10 12">Glycinamide ribonucleotide synthetase</fullName>
    </alternativeName>
    <alternativeName>
        <fullName evidence="11 12">Phosphoribosylglycinamide synthetase</fullName>
    </alternativeName>
</protein>
<dbReference type="Gene3D" id="3.90.600.10">
    <property type="entry name" value="Phosphoribosylglycinamide synthetase, C-terminal domain"/>
    <property type="match status" value="1"/>
</dbReference>
<dbReference type="Pfam" id="PF02844">
    <property type="entry name" value="GARS_N"/>
    <property type="match status" value="1"/>
</dbReference>
<evidence type="ECO:0000256" key="13">
    <source>
        <dbReference type="PROSITE-ProRule" id="PRU00409"/>
    </source>
</evidence>
<comment type="caution">
    <text evidence="15">The sequence shown here is derived from an EMBL/GenBank/DDBJ whole genome shotgun (WGS) entry which is preliminary data.</text>
</comment>
<dbReference type="SUPFAM" id="SSF52440">
    <property type="entry name" value="PreATP-grasp domain"/>
    <property type="match status" value="1"/>
</dbReference>
<keyword evidence="5 12" id="KW-0436">Ligase</keyword>
<dbReference type="Proteomes" id="UP000273807">
    <property type="component" value="Unassembled WGS sequence"/>
</dbReference>
<dbReference type="RefSeq" id="WP_123254740.1">
    <property type="nucleotide sequence ID" value="NZ_RBED01000074.1"/>
</dbReference>
<evidence type="ECO:0000256" key="1">
    <source>
        <dbReference type="ARBA" id="ARBA00001936"/>
    </source>
</evidence>
<dbReference type="EC" id="6.3.4.13" evidence="4 12"/>